<dbReference type="NCBIfam" id="NF003965">
    <property type="entry name" value="PRK05457.1"/>
    <property type="match status" value="1"/>
</dbReference>
<feature type="transmembrane region" description="Helical" evidence="12">
    <location>
        <begin position="38"/>
        <end position="59"/>
    </location>
</feature>
<dbReference type="RefSeq" id="WP_127684250.1">
    <property type="nucleotide sequence ID" value="NZ_SACM01000006.1"/>
</dbReference>
<evidence type="ECO:0000256" key="6">
    <source>
        <dbReference type="ARBA" id="ARBA00022723"/>
    </source>
</evidence>
<evidence type="ECO:0000256" key="11">
    <source>
        <dbReference type="ARBA" id="ARBA00023136"/>
    </source>
</evidence>
<dbReference type="GO" id="GO:0006508">
    <property type="term" value="P:proteolysis"/>
    <property type="evidence" value="ECO:0007669"/>
    <property type="project" value="UniProtKB-KW"/>
</dbReference>
<gene>
    <name evidence="12 14" type="primary">htpX</name>
    <name evidence="14" type="ORF">EOD73_17060</name>
</gene>
<dbReference type="PANTHER" id="PTHR43221:SF1">
    <property type="entry name" value="PROTEASE HTPX"/>
    <property type="match status" value="1"/>
</dbReference>
<evidence type="ECO:0000313" key="14">
    <source>
        <dbReference type="EMBL" id="RVT82442.1"/>
    </source>
</evidence>
<dbReference type="Gene3D" id="3.30.2010.10">
    <property type="entry name" value="Metalloproteases ('zincins'), catalytic domain"/>
    <property type="match status" value="1"/>
</dbReference>
<keyword evidence="5 12" id="KW-0812">Transmembrane</keyword>
<dbReference type="AlphaFoldDB" id="A0A3S3T3D6"/>
<keyword evidence="10 12" id="KW-0482">Metalloprotease</keyword>
<evidence type="ECO:0000256" key="3">
    <source>
        <dbReference type="ARBA" id="ARBA00022475"/>
    </source>
</evidence>
<feature type="domain" description="Peptidase M48" evidence="13">
    <location>
        <begin position="81"/>
        <end position="289"/>
    </location>
</feature>
<keyword evidence="8 12" id="KW-0862">Zinc</keyword>
<evidence type="ECO:0000259" key="13">
    <source>
        <dbReference type="Pfam" id="PF01435"/>
    </source>
</evidence>
<dbReference type="InterPro" id="IPR050083">
    <property type="entry name" value="HtpX_protease"/>
</dbReference>
<protein>
    <recommendedName>
        <fullName evidence="12">Protease HtpX homolog</fullName>
        <ecNumber evidence="12">3.4.24.-</ecNumber>
    </recommendedName>
</protein>
<comment type="subcellular location">
    <subcellularLocation>
        <location evidence="1 12">Cell membrane</location>
        <topology evidence="1 12">Multi-pass membrane protein</topology>
    </subcellularLocation>
</comment>
<dbReference type="CDD" id="cd07335">
    <property type="entry name" value="M48B_HtpX_like"/>
    <property type="match status" value="1"/>
</dbReference>
<comment type="similarity">
    <text evidence="2 12">Belongs to the peptidase M48B family.</text>
</comment>
<evidence type="ECO:0000256" key="12">
    <source>
        <dbReference type="HAMAP-Rule" id="MF_00188"/>
    </source>
</evidence>
<keyword evidence="11 12" id="KW-0472">Membrane</keyword>
<dbReference type="OrthoDB" id="15218at2"/>
<keyword evidence="9 12" id="KW-1133">Transmembrane helix</keyword>
<evidence type="ECO:0000256" key="7">
    <source>
        <dbReference type="ARBA" id="ARBA00022801"/>
    </source>
</evidence>
<organism evidence="14 15">
    <name type="scientific">Inhella crocodyli</name>
    <dbReference type="NCBI Taxonomy" id="2499851"/>
    <lineage>
        <taxon>Bacteria</taxon>
        <taxon>Pseudomonadati</taxon>
        <taxon>Pseudomonadota</taxon>
        <taxon>Betaproteobacteria</taxon>
        <taxon>Burkholderiales</taxon>
        <taxon>Sphaerotilaceae</taxon>
        <taxon>Inhella</taxon>
    </lineage>
</organism>
<dbReference type="EC" id="3.4.24.-" evidence="12"/>
<dbReference type="Proteomes" id="UP000288587">
    <property type="component" value="Unassembled WGS sequence"/>
</dbReference>
<sequence>MKRIALFLLTNLGVMLVLGIAVNVLGLNRFLTANGLDLTSLLGFAAVMGFGGAFISLLISKPMAKWTTKLQIINGSPQPTHAWIVSTVERFSQQAGIRTPEVGIYEGAPNAFATGAFKNSALVAVSTGLLEIMAREEVEAVIGHEVAHIANGDMVTLTLIQGVMNTFVVFLSRVIGTFVDKVVLRNTNDGPGIGYYVTTVVMDLVLGVVAAMIVAWFSRQREFRADAGAAQYMGRKQPMVNALARLGGLDPGEMPKSLAAMGISSRPSGLLALFSSHPPIEQRIARLKESA</sequence>
<evidence type="ECO:0000256" key="1">
    <source>
        <dbReference type="ARBA" id="ARBA00004651"/>
    </source>
</evidence>
<proteinExistence type="inferred from homology"/>
<evidence type="ECO:0000256" key="10">
    <source>
        <dbReference type="ARBA" id="ARBA00023049"/>
    </source>
</evidence>
<name>A0A3S3T3D6_9BURK</name>
<keyword evidence="4 12" id="KW-0645">Protease</keyword>
<dbReference type="EMBL" id="SACM01000006">
    <property type="protein sequence ID" value="RVT82442.1"/>
    <property type="molecule type" value="Genomic_DNA"/>
</dbReference>
<feature type="transmembrane region" description="Helical" evidence="12">
    <location>
        <begin position="154"/>
        <end position="175"/>
    </location>
</feature>
<keyword evidence="7 12" id="KW-0378">Hydrolase</keyword>
<evidence type="ECO:0000256" key="2">
    <source>
        <dbReference type="ARBA" id="ARBA00009779"/>
    </source>
</evidence>
<dbReference type="Pfam" id="PF01435">
    <property type="entry name" value="Peptidase_M48"/>
    <property type="match status" value="1"/>
</dbReference>
<dbReference type="GO" id="GO:0008270">
    <property type="term" value="F:zinc ion binding"/>
    <property type="evidence" value="ECO:0007669"/>
    <property type="project" value="UniProtKB-UniRule"/>
</dbReference>
<evidence type="ECO:0000313" key="15">
    <source>
        <dbReference type="Proteomes" id="UP000288587"/>
    </source>
</evidence>
<feature type="transmembrane region" description="Helical" evidence="12">
    <location>
        <begin position="195"/>
        <end position="217"/>
    </location>
</feature>
<dbReference type="InterPro" id="IPR001915">
    <property type="entry name" value="Peptidase_M48"/>
</dbReference>
<dbReference type="InterPro" id="IPR022919">
    <property type="entry name" value="Pept_M48_protease_HtpX"/>
</dbReference>
<evidence type="ECO:0000256" key="8">
    <source>
        <dbReference type="ARBA" id="ARBA00022833"/>
    </source>
</evidence>
<dbReference type="GO" id="GO:0005886">
    <property type="term" value="C:plasma membrane"/>
    <property type="evidence" value="ECO:0007669"/>
    <property type="project" value="UniProtKB-SubCell"/>
</dbReference>
<evidence type="ECO:0000256" key="5">
    <source>
        <dbReference type="ARBA" id="ARBA00022692"/>
    </source>
</evidence>
<evidence type="ECO:0000256" key="4">
    <source>
        <dbReference type="ARBA" id="ARBA00022670"/>
    </source>
</evidence>
<dbReference type="GO" id="GO:0004222">
    <property type="term" value="F:metalloendopeptidase activity"/>
    <property type="evidence" value="ECO:0007669"/>
    <property type="project" value="UniProtKB-UniRule"/>
</dbReference>
<comment type="cofactor">
    <cofactor evidence="12">
        <name>Zn(2+)</name>
        <dbReference type="ChEBI" id="CHEBI:29105"/>
    </cofactor>
    <text evidence="12">Binds 1 zinc ion per subunit.</text>
</comment>
<feature type="binding site" evidence="12">
    <location>
        <position position="222"/>
    </location>
    <ligand>
        <name>Zn(2+)</name>
        <dbReference type="ChEBI" id="CHEBI:29105"/>
        <note>catalytic</note>
    </ligand>
</feature>
<accession>A0A3S3T3D6</accession>
<keyword evidence="3 12" id="KW-1003">Cell membrane</keyword>
<reference evidence="14 15" key="1">
    <citation type="submission" date="2019-01" db="EMBL/GenBank/DDBJ databases">
        <authorList>
            <person name="Chen W.-M."/>
        </authorList>
    </citation>
    <scope>NUCLEOTIDE SEQUENCE [LARGE SCALE GENOMIC DNA]</scope>
    <source>
        <strain evidence="14 15">CCP-18</strain>
    </source>
</reference>
<evidence type="ECO:0000256" key="9">
    <source>
        <dbReference type="ARBA" id="ARBA00022989"/>
    </source>
</evidence>
<dbReference type="PANTHER" id="PTHR43221">
    <property type="entry name" value="PROTEASE HTPX"/>
    <property type="match status" value="1"/>
</dbReference>
<keyword evidence="15" id="KW-1185">Reference proteome</keyword>
<feature type="binding site" evidence="12">
    <location>
        <position position="148"/>
    </location>
    <ligand>
        <name>Zn(2+)</name>
        <dbReference type="ChEBI" id="CHEBI:29105"/>
        <note>catalytic</note>
    </ligand>
</feature>
<keyword evidence="6 12" id="KW-0479">Metal-binding</keyword>
<feature type="transmembrane region" description="Helical" evidence="12">
    <location>
        <begin position="7"/>
        <end position="26"/>
    </location>
</feature>
<comment type="caution">
    <text evidence="14">The sequence shown here is derived from an EMBL/GenBank/DDBJ whole genome shotgun (WGS) entry which is preliminary data.</text>
</comment>
<feature type="binding site" evidence="12">
    <location>
        <position position="144"/>
    </location>
    <ligand>
        <name>Zn(2+)</name>
        <dbReference type="ChEBI" id="CHEBI:29105"/>
        <note>catalytic</note>
    </ligand>
</feature>
<feature type="active site" evidence="12">
    <location>
        <position position="145"/>
    </location>
</feature>
<dbReference type="HAMAP" id="MF_00188">
    <property type="entry name" value="Pept_M48_protease_HtpX"/>
    <property type="match status" value="1"/>
</dbReference>